<dbReference type="NCBIfam" id="TIGR01509">
    <property type="entry name" value="HAD-SF-IA-v3"/>
    <property type="match status" value="1"/>
</dbReference>
<dbReference type="PANTHER" id="PTHR46193:SF21">
    <property type="entry name" value="SLL1138 PROTEIN"/>
    <property type="match status" value="1"/>
</dbReference>
<keyword evidence="6" id="KW-1185">Reference proteome</keyword>
<dbReference type="Pfam" id="PF13419">
    <property type="entry name" value="HAD_2"/>
    <property type="match status" value="1"/>
</dbReference>
<dbReference type="Gene3D" id="3.40.50.1000">
    <property type="entry name" value="HAD superfamily/HAD-like"/>
    <property type="match status" value="1"/>
</dbReference>
<dbReference type="InterPro" id="IPR041492">
    <property type="entry name" value="HAD_2"/>
</dbReference>
<evidence type="ECO:0000256" key="2">
    <source>
        <dbReference type="ARBA" id="ARBA00006171"/>
    </source>
</evidence>
<dbReference type="Gene3D" id="1.10.150.240">
    <property type="entry name" value="Putative phosphatase, domain 2"/>
    <property type="match status" value="1"/>
</dbReference>
<gene>
    <name evidence="5" type="ORF">J2Z66_000425</name>
</gene>
<dbReference type="PANTHER" id="PTHR46193">
    <property type="entry name" value="6-PHOSPHOGLUCONATE PHOSPHATASE"/>
    <property type="match status" value="1"/>
</dbReference>
<dbReference type="GO" id="GO:0016787">
    <property type="term" value="F:hydrolase activity"/>
    <property type="evidence" value="ECO:0007669"/>
    <property type="project" value="UniProtKB-KW"/>
</dbReference>
<dbReference type="EMBL" id="JAGGLB010000001">
    <property type="protein sequence ID" value="MBP1988830.1"/>
    <property type="molecule type" value="Genomic_DNA"/>
</dbReference>
<dbReference type="SUPFAM" id="SSF56784">
    <property type="entry name" value="HAD-like"/>
    <property type="match status" value="1"/>
</dbReference>
<keyword evidence="4" id="KW-0460">Magnesium</keyword>
<evidence type="ECO:0000256" key="1">
    <source>
        <dbReference type="ARBA" id="ARBA00001946"/>
    </source>
</evidence>
<comment type="caution">
    <text evidence="5">The sequence shown here is derived from an EMBL/GenBank/DDBJ whole genome shotgun (WGS) entry which is preliminary data.</text>
</comment>
<dbReference type="SFLD" id="SFLDG01129">
    <property type="entry name" value="C1.5:_HAD__Beta-PGM__Phosphata"/>
    <property type="match status" value="1"/>
</dbReference>
<dbReference type="InterPro" id="IPR051600">
    <property type="entry name" value="Beta-PGM-like"/>
</dbReference>
<evidence type="ECO:0000313" key="5">
    <source>
        <dbReference type="EMBL" id="MBP1988830.1"/>
    </source>
</evidence>
<protein>
    <submittedName>
        <fullName evidence="5">HAD superfamily hydrolase (TIGR01509 family)</fullName>
    </submittedName>
</protein>
<proteinExistence type="inferred from homology"/>
<comment type="similarity">
    <text evidence="2">Belongs to the HAD-like hydrolase superfamily. CbbY/CbbZ/Gph/YieH family.</text>
</comment>
<sequence length="222" mass="25514">MIEAVVFDFDGLIRDTETYEFYSFQEVLKEHGVELPLELYCKRIGGHVNAFDPYFYLQECIGKPINREQLRTLRRQKYDILIQNEKARPGVVQYLEAAQKLGLKIGLASSAPYDWVMPNLEELNLAGYFDCIRTHEDVQHVKPDPELYLNVLAYLGVSPQNAIAFEDSPNGAKAAIQANLHTIIVPNEVTKHLIFDDYTLRIHSMLEMDLQQIIAHIKHQAQ</sequence>
<comment type="cofactor">
    <cofactor evidence="1">
        <name>Mg(2+)</name>
        <dbReference type="ChEBI" id="CHEBI:18420"/>
    </cofactor>
</comment>
<dbReference type="SFLD" id="SFLDS00003">
    <property type="entry name" value="Haloacid_Dehalogenase"/>
    <property type="match status" value="1"/>
</dbReference>
<dbReference type="InterPro" id="IPR023198">
    <property type="entry name" value="PGP-like_dom2"/>
</dbReference>
<dbReference type="RefSeq" id="WP_209969303.1">
    <property type="nucleotide sequence ID" value="NZ_JAGGLB010000001.1"/>
</dbReference>
<name>A0ABS4IMP3_9BACL</name>
<organism evidence="5 6">
    <name type="scientific">Paenibacillus eucommiae</name>
    <dbReference type="NCBI Taxonomy" id="1355755"/>
    <lineage>
        <taxon>Bacteria</taxon>
        <taxon>Bacillati</taxon>
        <taxon>Bacillota</taxon>
        <taxon>Bacilli</taxon>
        <taxon>Bacillales</taxon>
        <taxon>Paenibacillaceae</taxon>
        <taxon>Paenibacillus</taxon>
    </lineage>
</organism>
<evidence type="ECO:0000256" key="4">
    <source>
        <dbReference type="ARBA" id="ARBA00022842"/>
    </source>
</evidence>
<evidence type="ECO:0000256" key="3">
    <source>
        <dbReference type="ARBA" id="ARBA00022723"/>
    </source>
</evidence>
<dbReference type="InterPro" id="IPR006439">
    <property type="entry name" value="HAD-SF_hydro_IA"/>
</dbReference>
<dbReference type="Proteomes" id="UP001519287">
    <property type="component" value="Unassembled WGS sequence"/>
</dbReference>
<reference evidence="5 6" key="1">
    <citation type="submission" date="2021-03" db="EMBL/GenBank/DDBJ databases">
        <title>Genomic Encyclopedia of Type Strains, Phase IV (KMG-IV): sequencing the most valuable type-strain genomes for metagenomic binning, comparative biology and taxonomic classification.</title>
        <authorList>
            <person name="Goeker M."/>
        </authorList>
    </citation>
    <scope>NUCLEOTIDE SEQUENCE [LARGE SCALE GENOMIC DNA]</scope>
    <source>
        <strain evidence="5 6">DSM 26048</strain>
    </source>
</reference>
<dbReference type="PRINTS" id="PR00413">
    <property type="entry name" value="HADHALOGNASE"/>
</dbReference>
<keyword evidence="5" id="KW-0378">Hydrolase</keyword>
<dbReference type="CDD" id="cd16423">
    <property type="entry name" value="HAD_BPGM-like"/>
    <property type="match status" value="1"/>
</dbReference>
<dbReference type="InterPro" id="IPR036412">
    <property type="entry name" value="HAD-like_sf"/>
</dbReference>
<evidence type="ECO:0000313" key="6">
    <source>
        <dbReference type="Proteomes" id="UP001519287"/>
    </source>
</evidence>
<keyword evidence="3" id="KW-0479">Metal-binding</keyword>
<dbReference type="InterPro" id="IPR023214">
    <property type="entry name" value="HAD_sf"/>
</dbReference>
<accession>A0ABS4IMP3</accession>